<dbReference type="PANTHER" id="PTHR43072">
    <property type="entry name" value="N-ACETYLTRANSFERASE"/>
    <property type="match status" value="1"/>
</dbReference>
<dbReference type="Pfam" id="PF00583">
    <property type="entry name" value="Acetyltransf_1"/>
    <property type="match status" value="1"/>
</dbReference>
<keyword evidence="2" id="KW-0808">Transferase</keyword>
<protein>
    <submittedName>
        <fullName evidence="2">GNAT family N-acetyltransferase</fullName>
    </submittedName>
</protein>
<organism evidence="2 3">
    <name type="scientific">Nitratireductor arenosus</name>
    <dbReference type="NCBI Taxonomy" id="2682096"/>
    <lineage>
        <taxon>Bacteria</taxon>
        <taxon>Pseudomonadati</taxon>
        <taxon>Pseudomonadota</taxon>
        <taxon>Alphaproteobacteria</taxon>
        <taxon>Hyphomicrobiales</taxon>
        <taxon>Phyllobacteriaceae</taxon>
        <taxon>Nitratireductor</taxon>
    </lineage>
</organism>
<name>A0A844QB73_9HYPH</name>
<dbReference type="PANTHER" id="PTHR43072:SF8">
    <property type="entry name" value="ACYLTRANSFERASE FABY-RELATED"/>
    <property type="match status" value="1"/>
</dbReference>
<reference evidence="2 3" key="1">
    <citation type="submission" date="2019-12" db="EMBL/GenBank/DDBJ databases">
        <title>Nitratireductor arenosus sp. nov., Isolated from sea sand, Jeju island, South Korea.</title>
        <authorList>
            <person name="Kim W."/>
        </authorList>
    </citation>
    <scope>NUCLEOTIDE SEQUENCE [LARGE SCALE GENOMIC DNA]</scope>
    <source>
        <strain evidence="2 3">CAU 1489</strain>
    </source>
</reference>
<dbReference type="GO" id="GO:0016747">
    <property type="term" value="F:acyltransferase activity, transferring groups other than amino-acyl groups"/>
    <property type="evidence" value="ECO:0007669"/>
    <property type="project" value="InterPro"/>
</dbReference>
<feature type="domain" description="N-acetyltransferase" evidence="1">
    <location>
        <begin position="4"/>
        <end position="169"/>
    </location>
</feature>
<dbReference type="AlphaFoldDB" id="A0A844QB73"/>
<dbReference type="PROSITE" id="PS51186">
    <property type="entry name" value="GNAT"/>
    <property type="match status" value="1"/>
</dbReference>
<sequence>MPDVAIRPATVSDIPAITAIYADAVLNGTASYELEPPGEADMAARFKAVSEPGYPYLVARTGDGIVVGYAYAGPFRPRRAYRFMVEDSIYLAPSAQGRGLGRLLLARLIEDTTACGFRQMAAVIGDGARNLGSVKLHEALGFRHAGQLKGSGFKHGRWLDTIFMQLALNEGADASPDPDSLPERNFRDGL</sequence>
<accession>A0A844QB73</accession>
<gene>
    <name evidence="2" type="ORF">GN330_04275</name>
</gene>
<dbReference type="InterPro" id="IPR016181">
    <property type="entry name" value="Acyl_CoA_acyltransferase"/>
</dbReference>
<proteinExistence type="predicted"/>
<dbReference type="EMBL" id="WPHG01000001">
    <property type="protein sequence ID" value="MVA96462.1"/>
    <property type="molecule type" value="Genomic_DNA"/>
</dbReference>
<dbReference type="SUPFAM" id="SSF55729">
    <property type="entry name" value="Acyl-CoA N-acyltransferases (Nat)"/>
    <property type="match status" value="1"/>
</dbReference>
<evidence type="ECO:0000313" key="2">
    <source>
        <dbReference type="EMBL" id="MVA96462.1"/>
    </source>
</evidence>
<dbReference type="Gene3D" id="3.40.630.30">
    <property type="match status" value="1"/>
</dbReference>
<dbReference type="Proteomes" id="UP000463224">
    <property type="component" value="Unassembled WGS sequence"/>
</dbReference>
<dbReference type="RefSeq" id="WP_156711399.1">
    <property type="nucleotide sequence ID" value="NZ_WPHG01000001.1"/>
</dbReference>
<evidence type="ECO:0000259" key="1">
    <source>
        <dbReference type="PROSITE" id="PS51186"/>
    </source>
</evidence>
<dbReference type="InterPro" id="IPR000182">
    <property type="entry name" value="GNAT_dom"/>
</dbReference>
<keyword evidence="3" id="KW-1185">Reference proteome</keyword>
<comment type="caution">
    <text evidence="2">The sequence shown here is derived from an EMBL/GenBank/DDBJ whole genome shotgun (WGS) entry which is preliminary data.</text>
</comment>
<evidence type="ECO:0000313" key="3">
    <source>
        <dbReference type="Proteomes" id="UP000463224"/>
    </source>
</evidence>